<reference evidence="1 2" key="1">
    <citation type="journal article" date="2010" name="Appl. Environ. Microbiol.">
        <title>Genome organization and characterization of the virulent lactococcal phage 1358 and its similarities to Listeria phages.</title>
        <authorList>
            <person name="Dupuis M.E."/>
            <person name="Moineau S."/>
        </authorList>
    </citation>
    <scope>NUCLEOTIDE SEQUENCE [LARGE SCALE GENOMIC DNA]</scope>
</reference>
<name>D3W0D8_9CAUD</name>
<evidence type="ECO:0000313" key="2">
    <source>
        <dbReference type="Proteomes" id="UP000207683"/>
    </source>
</evidence>
<organism evidence="1 2">
    <name type="scientific">Lactococcus phage 1358</name>
    <dbReference type="NCBI Taxonomy" id="741942"/>
    <lineage>
        <taxon>Viruses</taxon>
        <taxon>Duplodnaviria</taxon>
        <taxon>Heunggongvirae</taxon>
        <taxon>Uroviricota</taxon>
        <taxon>Caudoviricetes</taxon>
        <taxon>Whiteheadvirus</taxon>
        <taxon>Whiteheadvirus wv1358</taxon>
    </lineage>
</organism>
<dbReference type="EMBL" id="GQ403788">
    <property type="protein sequence ID" value="ADD25704.1"/>
    <property type="molecule type" value="Genomic_DNA"/>
</dbReference>
<accession>D3W0D8</accession>
<protein>
    <submittedName>
        <fullName evidence="1">Uncharacterized protein</fullName>
    </submittedName>
</protein>
<dbReference type="KEGG" id="vg:24366508"/>
<sequence length="189" mass="19959">MAFVQLGASPLNGKVTYFKREGLLFKTSATNTHNGAPLPAVRVTNQAEIDAFNANPNAFEHYTVSIEQQADILGHAGEVVYPAIPQPADIDIQGGAGAGIDIAINGEPSTKTVVLRVAIVGKSNGAEMLVSADGNFHLTKVNNVAIAKDDVLSITFAYFNGTYSTVDAALASLEAWKWCEPYIGHKVAA</sequence>
<evidence type="ECO:0000313" key="1">
    <source>
        <dbReference type="EMBL" id="ADD25704.1"/>
    </source>
</evidence>
<proteinExistence type="predicted"/>
<dbReference type="GeneID" id="24366508"/>
<keyword evidence="2" id="KW-1185">Reference proteome</keyword>
<dbReference type="Proteomes" id="UP000207683">
    <property type="component" value="Segment"/>
</dbReference>
<dbReference type="RefSeq" id="YP_009140394.1">
    <property type="nucleotide sequence ID" value="NC_027120.1"/>
</dbReference>